<dbReference type="SUPFAM" id="SSF51161">
    <property type="entry name" value="Trimeric LpxA-like enzymes"/>
    <property type="match status" value="1"/>
</dbReference>
<dbReference type="GO" id="GO:0016746">
    <property type="term" value="F:acyltransferase activity"/>
    <property type="evidence" value="ECO:0007669"/>
    <property type="project" value="UniProtKB-KW"/>
</dbReference>
<reference evidence="4" key="1">
    <citation type="submission" date="2022-10" db="EMBL/GenBank/DDBJ databases">
        <title>Human gut microbiome strain richness.</title>
        <authorList>
            <person name="Chen-Liaw A."/>
        </authorList>
    </citation>
    <scope>NUCLEOTIDE SEQUENCE</scope>
    <source>
        <strain evidence="4">BSD2780120875st1_E1_BSD2780120875_150330</strain>
    </source>
</reference>
<name>A0AAW6HG12_BACOV</name>
<keyword evidence="2" id="KW-0677">Repeat</keyword>
<evidence type="ECO:0000256" key="2">
    <source>
        <dbReference type="ARBA" id="ARBA00022737"/>
    </source>
</evidence>
<dbReference type="InterPro" id="IPR051159">
    <property type="entry name" value="Hexapeptide_acetyltransf"/>
</dbReference>
<evidence type="ECO:0000256" key="1">
    <source>
        <dbReference type="ARBA" id="ARBA00022679"/>
    </source>
</evidence>
<dbReference type="InterPro" id="IPR001451">
    <property type="entry name" value="Hexapep"/>
</dbReference>
<dbReference type="EMBL" id="JAQNZF010000014">
    <property type="protein sequence ID" value="MDC2743014.1"/>
    <property type="molecule type" value="Genomic_DNA"/>
</dbReference>
<comment type="caution">
    <text evidence="4">The sequence shown here is derived from an EMBL/GenBank/DDBJ whole genome shotgun (WGS) entry which is preliminary data.</text>
</comment>
<proteinExistence type="predicted"/>
<dbReference type="PROSITE" id="PS00101">
    <property type="entry name" value="HEXAPEP_TRANSFERASES"/>
    <property type="match status" value="1"/>
</dbReference>
<dbReference type="AlphaFoldDB" id="A0AAW6HG12"/>
<accession>A0AAW6HG12</accession>
<dbReference type="PANTHER" id="PTHR23416">
    <property type="entry name" value="SIALIC ACID SYNTHASE-RELATED"/>
    <property type="match status" value="1"/>
</dbReference>
<protein>
    <submittedName>
        <fullName evidence="4">Acyltransferase</fullName>
    </submittedName>
</protein>
<keyword evidence="1" id="KW-0808">Transferase</keyword>
<gene>
    <name evidence="4" type="ORF">PO382_12340</name>
</gene>
<dbReference type="Proteomes" id="UP001219389">
    <property type="component" value="Unassembled WGS sequence"/>
</dbReference>
<organism evidence="4 5">
    <name type="scientific">Bacteroides ovatus</name>
    <dbReference type="NCBI Taxonomy" id="28116"/>
    <lineage>
        <taxon>Bacteria</taxon>
        <taxon>Pseudomonadati</taxon>
        <taxon>Bacteroidota</taxon>
        <taxon>Bacteroidia</taxon>
        <taxon>Bacteroidales</taxon>
        <taxon>Bacteroidaceae</taxon>
        <taxon>Bacteroides</taxon>
    </lineage>
</organism>
<dbReference type="Pfam" id="PF00132">
    <property type="entry name" value="Hexapep"/>
    <property type="match status" value="1"/>
</dbReference>
<dbReference type="RefSeq" id="WP_008777184.1">
    <property type="nucleotide sequence ID" value="NZ_CAKJYS010000001.1"/>
</dbReference>
<dbReference type="InterPro" id="IPR011004">
    <property type="entry name" value="Trimer_LpxA-like_sf"/>
</dbReference>
<evidence type="ECO:0000313" key="5">
    <source>
        <dbReference type="Proteomes" id="UP001219389"/>
    </source>
</evidence>
<dbReference type="InterPro" id="IPR018357">
    <property type="entry name" value="Hexapep_transf_CS"/>
</dbReference>
<sequence length="191" mass="20938">MLKNIIKKLIAYIFRPEYKFAKRGDKCFIGSNCIINSASMIELGNHVSIGPNAVLYCIYKKIIFGNNVLLGPNVTMVNGDHNMRKIGVPIIDNNEKEASDDADIIIEDDVWIGANVTILKGVTVGRGAVIAAGAVVTRSIPPYCVSGGIPAHVLNIRFTIEQVKQHEGILYSEKDRMKDGQLQHLASFATK</sequence>
<evidence type="ECO:0000256" key="3">
    <source>
        <dbReference type="ARBA" id="ARBA00023315"/>
    </source>
</evidence>
<dbReference type="Gene3D" id="2.160.10.10">
    <property type="entry name" value="Hexapeptide repeat proteins"/>
    <property type="match status" value="1"/>
</dbReference>
<dbReference type="CDD" id="cd04647">
    <property type="entry name" value="LbH_MAT_like"/>
    <property type="match status" value="1"/>
</dbReference>
<dbReference type="Pfam" id="PF14602">
    <property type="entry name" value="Hexapep_2"/>
    <property type="match status" value="1"/>
</dbReference>
<keyword evidence="3 4" id="KW-0012">Acyltransferase</keyword>
<evidence type="ECO:0000313" key="4">
    <source>
        <dbReference type="EMBL" id="MDC2743014.1"/>
    </source>
</evidence>